<evidence type="ECO:0000313" key="2">
    <source>
        <dbReference type="Proteomes" id="UP000185544"/>
    </source>
</evidence>
<dbReference type="KEGG" id="pabo:BCY86_01225"/>
<reference evidence="1 2" key="1">
    <citation type="submission" date="2016-08" db="EMBL/GenBank/DDBJ databases">
        <title>Identification and validation of antigenic proteins from Pajaroellobacter abortibovis using de-novo genome sequence assembly and reverse vaccinology.</title>
        <authorList>
            <person name="Welly B.T."/>
            <person name="Miller M.R."/>
            <person name="Stott J.L."/>
            <person name="Blanchard M.T."/>
            <person name="Islas-Trejo A.D."/>
            <person name="O'Rourke S.M."/>
            <person name="Young A.E."/>
            <person name="Medrano J.F."/>
            <person name="Van Eenennaam A.L."/>
        </authorList>
    </citation>
    <scope>NUCLEOTIDE SEQUENCE [LARGE SCALE GENOMIC DNA]</scope>
    <source>
        <strain evidence="1 2">BTF92-0548A/99-0131</strain>
    </source>
</reference>
<dbReference type="EMBL" id="CP016908">
    <property type="protein sequence ID" value="APR99454.1"/>
    <property type="molecule type" value="Genomic_DNA"/>
</dbReference>
<evidence type="ECO:0000313" key="1">
    <source>
        <dbReference type="EMBL" id="APR99454.1"/>
    </source>
</evidence>
<dbReference type="STRING" id="1882918.BCY86_01225"/>
<dbReference type="Proteomes" id="UP000185544">
    <property type="component" value="Chromosome"/>
</dbReference>
<proteinExistence type="predicted"/>
<gene>
    <name evidence="1" type="ORF">BCY86_01225</name>
</gene>
<sequence>MNNESQGYYLILHYNNMINFNVRSRFIKADKDLALGAVIHIACVFKVGETCQLCINGVFKGENANRTNIPMRVDMPNIAVDGRGPSKWKSCA</sequence>
<accession>A0A1L6MVB2</accession>
<dbReference type="AlphaFoldDB" id="A0A1L6MVB2"/>
<protein>
    <submittedName>
        <fullName evidence="1">Uncharacterized protein</fullName>
    </submittedName>
</protein>
<keyword evidence="2" id="KW-1185">Reference proteome</keyword>
<name>A0A1L6MVB2_9BACT</name>
<organism evidence="1 2">
    <name type="scientific">Pajaroellobacter abortibovis</name>
    <dbReference type="NCBI Taxonomy" id="1882918"/>
    <lineage>
        <taxon>Bacteria</taxon>
        <taxon>Pseudomonadati</taxon>
        <taxon>Myxococcota</taxon>
        <taxon>Polyangia</taxon>
        <taxon>Polyangiales</taxon>
        <taxon>Polyangiaceae</taxon>
    </lineage>
</organism>